<dbReference type="GO" id="GO:0005506">
    <property type="term" value="F:iron ion binding"/>
    <property type="evidence" value="ECO:0007669"/>
    <property type="project" value="InterPro"/>
</dbReference>
<dbReference type="Proteomes" id="UP000008782">
    <property type="component" value="Unassembled WGS sequence"/>
</dbReference>
<proteinExistence type="predicted"/>
<accession>E3R077</accession>
<dbReference type="SUPFAM" id="SSF48264">
    <property type="entry name" value="Cytochrome P450"/>
    <property type="match status" value="1"/>
</dbReference>
<dbReference type="InterPro" id="IPR036396">
    <property type="entry name" value="Cyt_P450_sf"/>
</dbReference>
<gene>
    <name evidence="1" type="ORF">GLRG_11661</name>
</gene>
<evidence type="ECO:0000313" key="1">
    <source>
        <dbReference type="EMBL" id="EFQ36515.1"/>
    </source>
</evidence>
<sequence length="89" mass="9570">MMCGELEDDGHGTQIYTTFAHPFGIISTAIGNCKYLLACIEEDLRMYSYSSQPHTRIVPAVGAIFDGKLLTKGTSISVTHCATSNSPAN</sequence>
<dbReference type="AlphaFoldDB" id="E3R077"/>
<evidence type="ECO:0000313" key="2">
    <source>
        <dbReference type="Proteomes" id="UP000008782"/>
    </source>
</evidence>
<dbReference type="RefSeq" id="XP_008100535.1">
    <property type="nucleotide sequence ID" value="XM_008102344.1"/>
</dbReference>
<organism evidence="2">
    <name type="scientific">Colletotrichum graminicola (strain M1.001 / M2 / FGSC 10212)</name>
    <name type="common">Maize anthracnose fungus</name>
    <name type="synonym">Glomerella graminicola</name>
    <dbReference type="NCBI Taxonomy" id="645133"/>
    <lineage>
        <taxon>Eukaryota</taxon>
        <taxon>Fungi</taxon>
        <taxon>Dikarya</taxon>
        <taxon>Ascomycota</taxon>
        <taxon>Pezizomycotina</taxon>
        <taxon>Sordariomycetes</taxon>
        <taxon>Hypocreomycetidae</taxon>
        <taxon>Glomerellales</taxon>
        <taxon>Glomerellaceae</taxon>
        <taxon>Colletotrichum</taxon>
        <taxon>Colletotrichum graminicola species complex</taxon>
    </lineage>
</organism>
<dbReference type="GO" id="GO:0020037">
    <property type="term" value="F:heme binding"/>
    <property type="evidence" value="ECO:0007669"/>
    <property type="project" value="InterPro"/>
</dbReference>
<dbReference type="Gene3D" id="1.10.630.10">
    <property type="entry name" value="Cytochrome P450"/>
    <property type="match status" value="1"/>
</dbReference>
<dbReference type="STRING" id="645133.E3R077"/>
<dbReference type="GeneID" id="24417025"/>
<reference evidence="2" key="1">
    <citation type="journal article" date="2012" name="Nat. Genet.">
        <title>Lifestyle transitions in plant pathogenic Colletotrichum fungi deciphered by genome and transcriptome analyses.</title>
        <authorList>
            <person name="O'Connell R.J."/>
            <person name="Thon M.R."/>
            <person name="Hacquard S."/>
            <person name="Amyotte S.G."/>
            <person name="Kleemann J."/>
            <person name="Torres M.F."/>
            <person name="Damm U."/>
            <person name="Buiate E.A."/>
            <person name="Epstein L."/>
            <person name="Alkan N."/>
            <person name="Altmueller J."/>
            <person name="Alvarado-Balderrama L."/>
            <person name="Bauser C.A."/>
            <person name="Becker C."/>
            <person name="Birren B.W."/>
            <person name="Chen Z."/>
            <person name="Choi J."/>
            <person name="Crouch J.A."/>
            <person name="Duvick J.P."/>
            <person name="Farman M.A."/>
            <person name="Gan P."/>
            <person name="Heiman D."/>
            <person name="Henrissat B."/>
            <person name="Howard R.J."/>
            <person name="Kabbage M."/>
            <person name="Koch C."/>
            <person name="Kracher B."/>
            <person name="Kubo Y."/>
            <person name="Law A.D."/>
            <person name="Lebrun M.-H."/>
            <person name="Lee Y.-H."/>
            <person name="Miyara I."/>
            <person name="Moore N."/>
            <person name="Neumann U."/>
            <person name="Nordstroem K."/>
            <person name="Panaccione D.G."/>
            <person name="Panstruga R."/>
            <person name="Place M."/>
            <person name="Proctor R.H."/>
            <person name="Prusky D."/>
            <person name="Rech G."/>
            <person name="Reinhardt R."/>
            <person name="Rollins J.A."/>
            <person name="Rounsley S."/>
            <person name="Schardl C.L."/>
            <person name="Schwartz D.C."/>
            <person name="Shenoy N."/>
            <person name="Shirasu K."/>
            <person name="Sikhakolli U.R."/>
            <person name="Stueber K."/>
            <person name="Sukno S.A."/>
            <person name="Sweigard J.A."/>
            <person name="Takano Y."/>
            <person name="Takahara H."/>
            <person name="Trail F."/>
            <person name="van der Does H.C."/>
            <person name="Voll L.M."/>
            <person name="Will I."/>
            <person name="Young S."/>
            <person name="Zeng Q."/>
            <person name="Zhang J."/>
            <person name="Zhou S."/>
            <person name="Dickman M.B."/>
            <person name="Schulze-Lefert P."/>
            <person name="Ver Loren van Themaat E."/>
            <person name="Ma L.-J."/>
            <person name="Vaillancourt L.J."/>
        </authorList>
    </citation>
    <scope>NUCLEOTIDE SEQUENCE [LARGE SCALE GENOMIC DNA]</scope>
    <source>
        <strain evidence="2">M1.001 / M2 / FGSC 10212</strain>
    </source>
</reference>
<dbReference type="HOGENOM" id="CLU_2454607_0_0_1"/>
<protein>
    <submittedName>
        <fullName evidence="1">Uncharacterized protein</fullName>
    </submittedName>
</protein>
<dbReference type="EMBL" id="GG697432">
    <property type="protein sequence ID" value="EFQ36515.1"/>
    <property type="molecule type" value="Genomic_DNA"/>
</dbReference>
<dbReference type="VEuPathDB" id="FungiDB:GLRG_11661"/>
<dbReference type="GO" id="GO:0004497">
    <property type="term" value="F:monooxygenase activity"/>
    <property type="evidence" value="ECO:0007669"/>
    <property type="project" value="InterPro"/>
</dbReference>
<keyword evidence="2" id="KW-1185">Reference proteome</keyword>
<name>E3R077_COLGM</name>
<dbReference type="GO" id="GO:0016705">
    <property type="term" value="F:oxidoreductase activity, acting on paired donors, with incorporation or reduction of molecular oxygen"/>
    <property type="evidence" value="ECO:0007669"/>
    <property type="project" value="InterPro"/>
</dbReference>